<sequence>MRPITAPTCHRRESNLILHRNIGFNKSNNIILLFLVASLINCESNSNIVLDPLAPEATPTITPTPTLPTEPTPSPIITPTPTLPTEPTPSPMITPTPQPDLTTVWESKNWTWICDSFGKSCGTSPTNPDTHNTSFWGNNPSQTGNVGIFYGYPQDIIGHLSSGEKACLSLIGFVDGVGNSITSDENIGEVAFAFIDMENNPIGGIWEPQSLLLKTPFCTQPIKKEQTPSGLGITFYFNDYNASYLSLIISYPTLETTP</sequence>
<protein>
    <submittedName>
        <fullName evidence="1">Uncharacterized protein</fullName>
    </submittedName>
</protein>
<gene>
    <name evidence="1" type="ORF">A2290_01870</name>
</gene>
<dbReference type="EMBL" id="MEUA01000034">
    <property type="protein sequence ID" value="OGC14578.1"/>
    <property type="molecule type" value="Genomic_DNA"/>
</dbReference>
<comment type="caution">
    <text evidence="1">The sequence shown here is derived from an EMBL/GenBank/DDBJ whole genome shotgun (WGS) entry which is preliminary data.</text>
</comment>
<proteinExistence type="predicted"/>
<accession>A0A1F4S2D8</accession>
<dbReference type="Proteomes" id="UP000177905">
    <property type="component" value="Unassembled WGS sequence"/>
</dbReference>
<reference evidence="1 2" key="1">
    <citation type="journal article" date="2016" name="Nat. Commun.">
        <title>Thousands of microbial genomes shed light on interconnected biogeochemical processes in an aquifer system.</title>
        <authorList>
            <person name="Anantharaman K."/>
            <person name="Brown C.T."/>
            <person name="Hug L.A."/>
            <person name="Sharon I."/>
            <person name="Castelle C.J."/>
            <person name="Probst A.J."/>
            <person name="Thomas B.C."/>
            <person name="Singh A."/>
            <person name="Wilkins M.J."/>
            <person name="Karaoz U."/>
            <person name="Brodie E.L."/>
            <person name="Williams K.H."/>
            <person name="Hubbard S.S."/>
            <person name="Banfield J.F."/>
        </authorList>
    </citation>
    <scope>NUCLEOTIDE SEQUENCE [LARGE SCALE GENOMIC DNA]</scope>
</reference>
<evidence type="ECO:0000313" key="1">
    <source>
        <dbReference type="EMBL" id="OGC14578.1"/>
    </source>
</evidence>
<evidence type="ECO:0000313" key="2">
    <source>
        <dbReference type="Proteomes" id="UP000177905"/>
    </source>
</evidence>
<organism evidence="1 2">
    <name type="scientific">candidate division WOR-1 bacterium RIFOXYB2_FULL_36_35</name>
    <dbReference type="NCBI Taxonomy" id="1802578"/>
    <lineage>
        <taxon>Bacteria</taxon>
        <taxon>Bacillati</taxon>
        <taxon>Saganbacteria</taxon>
    </lineage>
</organism>
<name>A0A1F4S2D8_UNCSA</name>
<dbReference type="AlphaFoldDB" id="A0A1F4S2D8"/>